<dbReference type="GO" id="GO:0005524">
    <property type="term" value="F:ATP binding"/>
    <property type="evidence" value="ECO:0007669"/>
    <property type="project" value="InterPro"/>
</dbReference>
<keyword evidence="3" id="KW-0436">Ligase</keyword>
<evidence type="ECO:0000256" key="1">
    <source>
        <dbReference type="ARBA" id="ARBA00060888"/>
    </source>
</evidence>
<proteinExistence type="inferred from homology"/>
<sequence length="708" mass="73330">MGHTPATASRDALRAANLRRLLNPASIAFIGGRSIAGAVQRCRDFGFTGDIYLVNPTHAEIDGVRCYASITELPSAPDAVFVAVPAAQTVGVVRDLAARGAGGAVAYASGFSEMGGDGAALQASLLEAAGDMAVLGPNCYGLLNGLNGSALWPVAHGAARVDEGVAVITQSGNLAYNLSMSSRTVPFAYLVSVGNQAMVDVALLIDAFLDNPKVRAIGVHLEGLKNVHAFSAAAARALARGVPIVALKSGVSKLGAQLALSHTSSLAGSDALYDALFKRLGIIRVKDPVSLVETLKFLSLGGVPKNGKLAALATSGGDAGLVADLAETHGIEFPPVSAQGRATLQQVLPAYANIANPLDFTTTPWGNPDAMRVCCDALLSDGPGAAAMILDYPKESTGERPDCDIAAHAFADSARRHGVIGAIISVFPDLTPPEHAAQMAAAGVAPLQGLSDGIAAIGAAMWYGATRSRILEADSLSALPVLQAGQGTGSSRLYDEWDSKRMLAEYGLTVPASERVAPANAPAAAQRLGFPVCVKIVSEQLPHKTEAGAVALKLDSPQAVAQAVERMTQSVAQYAPEVKVERILVERMAGATILELIVGIKREEDFGLALVLGSGGVLVELIRDTATLLLPVREEDVRAALLGLKLAPLLTGYRGGPHADLDAVVHNVMAIARFAQAHADRLMELDVNPLLVLEHDAVAVDALIRLDA</sequence>
<dbReference type="SUPFAM" id="SSF52210">
    <property type="entry name" value="Succinyl-CoA synthetase domains"/>
    <property type="match status" value="2"/>
</dbReference>
<dbReference type="PANTHER" id="PTHR42793:SF4">
    <property type="entry name" value="BLL6376 PROTEIN"/>
    <property type="match status" value="1"/>
</dbReference>
<dbReference type="FunFam" id="3.30.1490.20:FF:000020">
    <property type="entry name" value="Protein lysine acetyltransferase"/>
    <property type="match status" value="1"/>
</dbReference>
<dbReference type="Pfam" id="PF13549">
    <property type="entry name" value="ATP-grasp_5"/>
    <property type="match status" value="1"/>
</dbReference>
<protein>
    <submittedName>
        <fullName evidence="3">Acetate--CoA ligase family protein</fullName>
    </submittedName>
</protein>
<dbReference type="SMART" id="SM00881">
    <property type="entry name" value="CoA_binding"/>
    <property type="match status" value="1"/>
</dbReference>
<dbReference type="InterPro" id="IPR003781">
    <property type="entry name" value="CoA-bd"/>
</dbReference>
<dbReference type="SUPFAM" id="SSF56059">
    <property type="entry name" value="Glutathione synthetase ATP-binding domain-like"/>
    <property type="match status" value="1"/>
</dbReference>
<evidence type="ECO:0000259" key="2">
    <source>
        <dbReference type="SMART" id="SM00881"/>
    </source>
</evidence>
<dbReference type="InterPro" id="IPR032875">
    <property type="entry name" value="Succ_CoA_lig_flav_dom"/>
</dbReference>
<dbReference type="InterPro" id="IPR036291">
    <property type="entry name" value="NAD(P)-bd_dom_sf"/>
</dbReference>
<dbReference type="Proteomes" id="UP000544134">
    <property type="component" value="Unassembled WGS sequence"/>
</dbReference>
<gene>
    <name evidence="3" type="ORF">HHL24_13820</name>
</gene>
<accession>A0A848IHV4</accession>
<reference evidence="3 4" key="1">
    <citation type="submission" date="2020-04" db="EMBL/GenBank/DDBJ databases">
        <title>Paraburkholderia sp. RP-4-7 isolated from soil.</title>
        <authorList>
            <person name="Dahal R.H."/>
        </authorList>
    </citation>
    <scope>NUCLEOTIDE SEQUENCE [LARGE SCALE GENOMIC DNA]</scope>
    <source>
        <strain evidence="3 4">RP-4-7</strain>
    </source>
</reference>
<dbReference type="GO" id="GO:0016874">
    <property type="term" value="F:ligase activity"/>
    <property type="evidence" value="ECO:0007669"/>
    <property type="project" value="UniProtKB-KW"/>
</dbReference>
<dbReference type="Gene3D" id="3.40.50.261">
    <property type="entry name" value="Succinyl-CoA synthetase domains"/>
    <property type="match status" value="2"/>
</dbReference>
<dbReference type="AlphaFoldDB" id="A0A848IHV4"/>
<dbReference type="Gene3D" id="3.30.1490.20">
    <property type="entry name" value="ATP-grasp fold, A domain"/>
    <property type="match status" value="1"/>
</dbReference>
<comment type="similarity">
    <text evidence="1">In the N-terminal section; belongs to the acetate CoA ligase alpha subunit family.</text>
</comment>
<evidence type="ECO:0000313" key="3">
    <source>
        <dbReference type="EMBL" id="NML99016.1"/>
    </source>
</evidence>
<organism evidence="3 4">
    <name type="scientific">Paraburkholderia polaris</name>
    <dbReference type="NCBI Taxonomy" id="2728848"/>
    <lineage>
        <taxon>Bacteria</taxon>
        <taxon>Pseudomonadati</taxon>
        <taxon>Pseudomonadota</taxon>
        <taxon>Betaproteobacteria</taxon>
        <taxon>Burkholderiales</taxon>
        <taxon>Burkholderiaceae</taxon>
        <taxon>Paraburkholderia</taxon>
    </lineage>
</organism>
<dbReference type="RefSeq" id="WP_169486016.1">
    <property type="nucleotide sequence ID" value="NZ_JABBGJ010000013.1"/>
</dbReference>
<dbReference type="SUPFAM" id="SSF51735">
    <property type="entry name" value="NAD(P)-binding Rossmann-fold domains"/>
    <property type="match status" value="1"/>
</dbReference>
<feature type="domain" description="CoA-binding" evidence="2">
    <location>
        <begin position="21"/>
        <end position="111"/>
    </location>
</feature>
<dbReference type="InterPro" id="IPR013815">
    <property type="entry name" value="ATP_grasp_subdomain_1"/>
</dbReference>
<dbReference type="Pfam" id="PF13380">
    <property type="entry name" value="CoA_binding_2"/>
    <property type="match status" value="1"/>
</dbReference>
<dbReference type="Gene3D" id="3.40.50.720">
    <property type="entry name" value="NAD(P)-binding Rossmann-like Domain"/>
    <property type="match status" value="1"/>
</dbReference>
<dbReference type="EMBL" id="JABBGJ010000013">
    <property type="protein sequence ID" value="NML99016.1"/>
    <property type="molecule type" value="Genomic_DNA"/>
</dbReference>
<dbReference type="Gene3D" id="3.30.470.20">
    <property type="entry name" value="ATP-grasp fold, B domain"/>
    <property type="match status" value="1"/>
</dbReference>
<dbReference type="PANTHER" id="PTHR42793">
    <property type="entry name" value="COA BINDING DOMAIN CONTAINING PROTEIN"/>
    <property type="match status" value="1"/>
</dbReference>
<evidence type="ECO:0000313" key="4">
    <source>
        <dbReference type="Proteomes" id="UP000544134"/>
    </source>
</evidence>
<dbReference type="Pfam" id="PF13607">
    <property type="entry name" value="Succ_CoA_lig"/>
    <property type="match status" value="1"/>
</dbReference>
<name>A0A848IHV4_9BURK</name>
<comment type="caution">
    <text evidence="3">The sequence shown here is derived from an EMBL/GenBank/DDBJ whole genome shotgun (WGS) entry which is preliminary data.</text>
</comment>
<dbReference type="InterPro" id="IPR016102">
    <property type="entry name" value="Succinyl-CoA_synth-like"/>
</dbReference>
<keyword evidence="4" id="KW-1185">Reference proteome</keyword>